<dbReference type="InterPro" id="IPR005120">
    <property type="entry name" value="UPF3_dom"/>
</dbReference>
<sequence length="1226" mass="135279">MKGPLDRTKVVLRHLPPTISQSNLVEHVDSRFAGRYRWLAFRPGKSSLKHSKYSRAYIDFNKPEDVIEFAEFFNGHVFVNEKGNLLDVCIQLMYLIGNFDLLYLSRAQFKTIVEYAPSQRVPKQWSKKDGREGTILKDPEYLEFLEFLAKPIENLPSAEIQLERKEAERAGAPKDVPIVTPLMDYVRQRRAAKGGARRSMVNGRPARRASGVSSRNPVSGSSKRGSDKRRASTTMYVLRDSSKILSSIDSSSNSLVPKQDDQQLVDKSGSAAMSRNVSSEGESGVSGFTETGKKKILLLKGKQKEISNVSGGSFLQQNAATPAKISETSALPKQNQQREGSGRIIRSILLNRDPRQNQPSLRSQLELRIQGSNQDRDKKPPRPPTVQLSQKDTNGAPEDKVVPNDLPAVHMEKQERRTRNKDRPDRGVWTPLRRSDGSHASDDSLSSAPQALDSAEGNHVEKKHEMVTRGGEYRPSGSGRGSHYSVDNGSYRHGGRRGSAYNVKDADVSSNVEGKSLKRGGSSGYGSHEVWSLPIGREVHVNVHESKHSDPAESYARGKYGQPLFFRFLLAILICEMLWTVTILKHTSGVLLPERYPAWAGLWRQTMRAWETVEARKFCLNATAVSIWLAEIYKLCRPRIAPGSTVIGFVEESGSKLPAALVVGPLNMESRSVYAMAYWLVMHFSKSSHFDPSPLRTTHNGKPEADVIVIGSGIGGLCCGALLARYNQDVLVLESHDRPGGAAHSFEIKDYKFDSGPSLFSGFQSRGPQANPLAQVLDALGESLPCATYDSWMVYIPEGEFLSRIGPTDFFKDLQMYAGPDAEKEWRKLLDAILPLSTAAMALPPLSIRGDWGVLSTAGARYAPSLLKSFAQMGPQGALGATKLLRPFSEIINSLGLKDPFIRNWVDLLAFLLAGVKSDGILSAEMIYMFSEWYKPGCCLEYPLHGSGAVVDALVRGLEKFNGRLSLRSHVENIVVEDGRAIGVKLRGGQFVRAKKAVVSNASMWDTLNLLPKEFVPKPYQERIKMTPQCESFMHLHLGFDAKGIREDLGIHHIVVNDWERGVDADQNVVLISVPSVLSPDLAPPGKHVLHAYTPGTEPFELWEGLDRRSNEYKELKAQRSEVMWKAVERALGPGFDREKCEVKLVGTPLTHQRFLRRNRGTYGPAIKAGKASFPGHSTSIPQLFCCGDSTFPGIGVPAVAASGAIVANSLVSVSQHSELLDAVGI</sequence>
<comment type="similarity">
    <text evidence="1">Belongs to the RENT3 family.</text>
</comment>
<dbReference type="InterPro" id="IPR002937">
    <property type="entry name" value="Amino_oxidase"/>
</dbReference>
<dbReference type="AlphaFoldDB" id="A0AAW2RXQ0"/>
<dbReference type="InterPro" id="IPR036188">
    <property type="entry name" value="FAD/NAD-bd_sf"/>
</dbReference>
<dbReference type="SUPFAM" id="SSF54928">
    <property type="entry name" value="RNA-binding domain, RBD"/>
    <property type="match status" value="1"/>
</dbReference>
<dbReference type="InterPro" id="IPR012677">
    <property type="entry name" value="Nucleotide-bd_a/b_plait_sf"/>
</dbReference>
<dbReference type="InterPro" id="IPR045892">
    <property type="entry name" value="CrtISO-like"/>
</dbReference>
<reference evidence="6" key="1">
    <citation type="submission" date="2020-06" db="EMBL/GenBank/DDBJ databases">
        <authorList>
            <person name="Li T."/>
            <person name="Hu X."/>
            <person name="Zhang T."/>
            <person name="Song X."/>
            <person name="Zhang H."/>
            <person name="Dai N."/>
            <person name="Sheng W."/>
            <person name="Hou X."/>
            <person name="Wei L."/>
        </authorList>
    </citation>
    <scope>NUCLEOTIDE SEQUENCE</scope>
    <source>
        <strain evidence="6">G02</strain>
        <tissue evidence="6">Leaf</tissue>
    </source>
</reference>
<feature type="compositionally biased region" description="Basic and acidic residues" evidence="3">
    <location>
        <begin position="410"/>
        <end position="426"/>
    </location>
</feature>
<dbReference type="GO" id="GO:0016491">
    <property type="term" value="F:oxidoreductase activity"/>
    <property type="evidence" value="ECO:0007669"/>
    <property type="project" value="InterPro"/>
</dbReference>
<comment type="caution">
    <text evidence="6">The sequence shown here is derived from an EMBL/GenBank/DDBJ whole genome shotgun (WGS) entry which is preliminary data.</text>
</comment>
<dbReference type="GO" id="GO:0016116">
    <property type="term" value="P:carotenoid metabolic process"/>
    <property type="evidence" value="ECO:0007669"/>
    <property type="project" value="InterPro"/>
</dbReference>
<dbReference type="EMBL" id="JACGWJ010000012">
    <property type="protein sequence ID" value="KAL0384630.1"/>
    <property type="molecule type" value="Genomic_DNA"/>
</dbReference>
<dbReference type="SUPFAM" id="SSF51905">
    <property type="entry name" value="FAD/NAD(P)-binding domain"/>
    <property type="match status" value="1"/>
</dbReference>
<dbReference type="Pfam" id="PF01593">
    <property type="entry name" value="Amino_oxidase"/>
    <property type="match status" value="1"/>
</dbReference>
<accession>A0AAW2RXQ0</accession>
<proteinExistence type="inferred from homology"/>
<name>A0AAW2RXQ0_SESRA</name>
<evidence type="ECO:0000256" key="1">
    <source>
        <dbReference type="ARBA" id="ARBA00005991"/>
    </source>
</evidence>
<feature type="region of interest" description="Disordered" evidence="3">
    <location>
        <begin position="320"/>
        <end position="342"/>
    </location>
</feature>
<evidence type="ECO:0000313" key="6">
    <source>
        <dbReference type="EMBL" id="KAL0384630.1"/>
    </source>
</evidence>
<feature type="compositionally biased region" description="Polar residues" evidence="3">
    <location>
        <begin position="320"/>
        <end position="339"/>
    </location>
</feature>
<dbReference type="FunFam" id="3.50.50.60:FF:000343">
    <property type="entry name" value="FAD/NAD(P)-binding oxidoreductase family protein"/>
    <property type="match status" value="1"/>
</dbReference>
<gene>
    <name evidence="6" type="ORF">Sradi_2857300</name>
</gene>
<evidence type="ECO:0000256" key="3">
    <source>
        <dbReference type="SAM" id="MobiDB-lite"/>
    </source>
</evidence>
<reference evidence="6" key="2">
    <citation type="journal article" date="2024" name="Plant">
        <title>Genomic evolution and insights into agronomic trait innovations of Sesamum species.</title>
        <authorList>
            <person name="Miao H."/>
            <person name="Wang L."/>
            <person name="Qu L."/>
            <person name="Liu H."/>
            <person name="Sun Y."/>
            <person name="Le M."/>
            <person name="Wang Q."/>
            <person name="Wei S."/>
            <person name="Zheng Y."/>
            <person name="Lin W."/>
            <person name="Duan Y."/>
            <person name="Cao H."/>
            <person name="Xiong S."/>
            <person name="Wang X."/>
            <person name="Wei L."/>
            <person name="Li C."/>
            <person name="Ma Q."/>
            <person name="Ju M."/>
            <person name="Zhao R."/>
            <person name="Li G."/>
            <person name="Mu C."/>
            <person name="Tian Q."/>
            <person name="Mei H."/>
            <person name="Zhang T."/>
            <person name="Gao T."/>
            <person name="Zhang H."/>
        </authorList>
    </citation>
    <scope>NUCLEOTIDE SEQUENCE</scope>
    <source>
        <strain evidence="6">G02</strain>
    </source>
</reference>
<feature type="domain" description="UPF3" evidence="5">
    <location>
        <begin position="7"/>
        <end position="190"/>
    </location>
</feature>
<feature type="compositionally biased region" description="Low complexity" evidence="3">
    <location>
        <begin position="277"/>
        <end position="288"/>
    </location>
</feature>
<keyword evidence="2" id="KW-0866">Nonsense-mediated mRNA decay</keyword>
<protein>
    <submittedName>
        <fullName evidence="6">Regulator of nonsense transcripts UPF3</fullName>
    </submittedName>
</protein>
<evidence type="ECO:0000256" key="2">
    <source>
        <dbReference type="ARBA" id="ARBA00023161"/>
    </source>
</evidence>
<evidence type="ECO:0000259" key="5">
    <source>
        <dbReference type="Pfam" id="PF03467"/>
    </source>
</evidence>
<dbReference type="InterPro" id="IPR035979">
    <property type="entry name" value="RBD_domain_sf"/>
</dbReference>
<dbReference type="GO" id="GO:0003676">
    <property type="term" value="F:nucleic acid binding"/>
    <property type="evidence" value="ECO:0007669"/>
    <property type="project" value="InterPro"/>
</dbReference>
<feature type="region of interest" description="Disordered" evidence="3">
    <location>
        <begin position="248"/>
        <end position="288"/>
    </location>
</feature>
<feature type="compositionally biased region" description="Basic and acidic residues" evidence="3">
    <location>
        <begin position="456"/>
        <end position="467"/>
    </location>
</feature>
<dbReference type="PANTHER" id="PTHR46313">
    <property type="match status" value="1"/>
</dbReference>
<dbReference type="GO" id="GO:0000184">
    <property type="term" value="P:nuclear-transcribed mRNA catabolic process, nonsense-mediated decay"/>
    <property type="evidence" value="ECO:0007669"/>
    <property type="project" value="UniProtKB-KW"/>
</dbReference>
<feature type="region of interest" description="Disordered" evidence="3">
    <location>
        <begin position="190"/>
        <end position="236"/>
    </location>
</feature>
<dbReference type="Gene3D" id="3.50.50.60">
    <property type="entry name" value="FAD/NAD(P)-binding domain"/>
    <property type="match status" value="2"/>
</dbReference>
<feature type="domain" description="Amine oxidase" evidence="4">
    <location>
        <begin position="714"/>
        <end position="1209"/>
    </location>
</feature>
<feature type="compositionally biased region" description="Basic and acidic residues" evidence="3">
    <location>
        <begin position="433"/>
        <end position="442"/>
    </location>
</feature>
<dbReference type="PANTHER" id="PTHR46313:SF1">
    <property type="entry name" value="FAD_NAD(P)-BINDING OXIDOREDUCTASE FAMILY PROTEIN"/>
    <property type="match status" value="1"/>
</dbReference>
<dbReference type="CDD" id="cd12455">
    <property type="entry name" value="RRM_like_Smg4_UPF3"/>
    <property type="match status" value="1"/>
</dbReference>
<dbReference type="Gene3D" id="3.30.70.330">
    <property type="match status" value="1"/>
</dbReference>
<feature type="region of interest" description="Disordered" evidence="3">
    <location>
        <begin position="369"/>
        <end position="525"/>
    </location>
</feature>
<dbReference type="Pfam" id="PF03467">
    <property type="entry name" value="Smg4_UPF3"/>
    <property type="match status" value="1"/>
</dbReference>
<evidence type="ECO:0000259" key="4">
    <source>
        <dbReference type="Pfam" id="PF01593"/>
    </source>
</evidence>
<organism evidence="6">
    <name type="scientific">Sesamum radiatum</name>
    <name type="common">Black benniseed</name>
    <dbReference type="NCBI Taxonomy" id="300843"/>
    <lineage>
        <taxon>Eukaryota</taxon>
        <taxon>Viridiplantae</taxon>
        <taxon>Streptophyta</taxon>
        <taxon>Embryophyta</taxon>
        <taxon>Tracheophyta</taxon>
        <taxon>Spermatophyta</taxon>
        <taxon>Magnoliopsida</taxon>
        <taxon>eudicotyledons</taxon>
        <taxon>Gunneridae</taxon>
        <taxon>Pentapetalae</taxon>
        <taxon>asterids</taxon>
        <taxon>lamiids</taxon>
        <taxon>Lamiales</taxon>
        <taxon>Pedaliaceae</taxon>
        <taxon>Sesamum</taxon>
    </lineage>
</organism>